<protein>
    <submittedName>
        <fullName evidence="2">(spotted green pufferfish) hypothetical protein</fullName>
    </submittedName>
</protein>
<dbReference type="KEGG" id="tng:GSTEN00028223G001"/>
<feature type="compositionally biased region" description="Low complexity" evidence="1">
    <location>
        <begin position="165"/>
        <end position="178"/>
    </location>
</feature>
<name>Q4RVQ1_TETNG</name>
<evidence type="ECO:0000313" key="2">
    <source>
        <dbReference type="EMBL" id="CAG07531.1"/>
    </source>
</evidence>
<reference evidence="2" key="2">
    <citation type="submission" date="2004-02" db="EMBL/GenBank/DDBJ databases">
        <authorList>
            <consortium name="Genoscope"/>
            <consortium name="Whitehead Institute Centre for Genome Research"/>
        </authorList>
    </citation>
    <scope>NUCLEOTIDE SEQUENCE</scope>
</reference>
<evidence type="ECO:0000256" key="1">
    <source>
        <dbReference type="SAM" id="MobiDB-lite"/>
    </source>
</evidence>
<dbReference type="EMBL" id="CAAE01014991">
    <property type="protein sequence ID" value="CAG07531.1"/>
    <property type="molecule type" value="Genomic_DNA"/>
</dbReference>
<feature type="region of interest" description="Disordered" evidence="1">
    <location>
        <begin position="72"/>
        <end position="96"/>
    </location>
</feature>
<dbReference type="AlphaFoldDB" id="Q4RVQ1"/>
<accession>Q4RVQ1</accession>
<gene>
    <name evidence="2" type="ORF">GSTENG00028223001</name>
</gene>
<sequence length="188" mass="20394">MAYCLAAWCPHSAVSCPLVAVDDSLNSTFTPPPTRAFISINSAYTGICAPVAPDQGISFFIVHGGEGRVCSLSHQKDPAGERGGQGEGTDSSSSGRCRLWSRLPTETVFLRRQIRNPQRARETRCGFSQFSQSQKLQTKPYLWPNLARGMTEVTQGTAHALRAPTPTLPRQLTQTQRASRAQGGTDAM</sequence>
<proteinExistence type="predicted"/>
<reference evidence="2" key="1">
    <citation type="journal article" date="2004" name="Nature">
        <title>Genome duplication in the teleost fish Tetraodon nigroviridis reveals the early vertebrate proto-karyotype.</title>
        <authorList>
            <person name="Jaillon O."/>
            <person name="Aury J.-M."/>
            <person name="Brunet F."/>
            <person name="Petit J.-L."/>
            <person name="Stange-Thomann N."/>
            <person name="Mauceli E."/>
            <person name="Bouneau L."/>
            <person name="Fischer C."/>
            <person name="Ozouf-Costaz C."/>
            <person name="Bernot A."/>
            <person name="Nicaud S."/>
            <person name="Jaffe D."/>
            <person name="Fisher S."/>
            <person name="Lutfalla G."/>
            <person name="Dossat C."/>
            <person name="Segurens B."/>
            <person name="Dasilva C."/>
            <person name="Salanoubat M."/>
            <person name="Levy M."/>
            <person name="Boudet N."/>
            <person name="Castellano S."/>
            <person name="Anthouard V."/>
            <person name="Jubin C."/>
            <person name="Castelli V."/>
            <person name="Katinka M."/>
            <person name="Vacherie B."/>
            <person name="Biemont C."/>
            <person name="Skalli Z."/>
            <person name="Cattolico L."/>
            <person name="Poulain J."/>
            <person name="De Berardinis V."/>
            <person name="Cruaud C."/>
            <person name="Duprat S."/>
            <person name="Brottier P."/>
            <person name="Coutanceau J.-P."/>
            <person name="Gouzy J."/>
            <person name="Parra G."/>
            <person name="Lardier G."/>
            <person name="Chapple C."/>
            <person name="McKernan K.J."/>
            <person name="McEwan P."/>
            <person name="Bosak S."/>
            <person name="Kellis M."/>
            <person name="Volff J.-N."/>
            <person name="Guigo R."/>
            <person name="Zody M.C."/>
            <person name="Mesirov J."/>
            <person name="Lindblad-Toh K."/>
            <person name="Birren B."/>
            <person name="Nusbaum C."/>
            <person name="Kahn D."/>
            <person name="Robinson-Rechavi M."/>
            <person name="Laudet V."/>
            <person name="Schachter V."/>
            <person name="Quetier F."/>
            <person name="Saurin W."/>
            <person name="Scarpelli C."/>
            <person name="Wincker P."/>
            <person name="Lander E.S."/>
            <person name="Weissenbach J."/>
            <person name="Roest Crollius H."/>
        </authorList>
    </citation>
    <scope>NUCLEOTIDE SEQUENCE [LARGE SCALE GENOMIC DNA]</scope>
</reference>
<organism evidence="2">
    <name type="scientific">Tetraodon nigroviridis</name>
    <name type="common">Spotted green pufferfish</name>
    <name type="synonym">Chelonodon nigroviridis</name>
    <dbReference type="NCBI Taxonomy" id="99883"/>
    <lineage>
        <taxon>Eukaryota</taxon>
        <taxon>Metazoa</taxon>
        <taxon>Chordata</taxon>
        <taxon>Craniata</taxon>
        <taxon>Vertebrata</taxon>
        <taxon>Euteleostomi</taxon>
        <taxon>Actinopterygii</taxon>
        <taxon>Neopterygii</taxon>
        <taxon>Teleostei</taxon>
        <taxon>Neoteleostei</taxon>
        <taxon>Acanthomorphata</taxon>
        <taxon>Eupercaria</taxon>
        <taxon>Tetraodontiformes</taxon>
        <taxon>Tetradontoidea</taxon>
        <taxon>Tetraodontidae</taxon>
        <taxon>Tetraodon</taxon>
    </lineage>
</organism>
<feature type="region of interest" description="Disordered" evidence="1">
    <location>
        <begin position="165"/>
        <end position="188"/>
    </location>
</feature>
<comment type="caution">
    <text evidence="2">The sequence shown here is derived from an EMBL/GenBank/DDBJ whole genome shotgun (WGS) entry which is preliminary data.</text>
</comment>